<comment type="caution">
    <text evidence="2">The sequence shown here is derived from an EMBL/GenBank/DDBJ whole genome shotgun (WGS) entry which is preliminary data.</text>
</comment>
<feature type="region of interest" description="Disordered" evidence="1">
    <location>
        <begin position="75"/>
        <end position="114"/>
    </location>
</feature>
<dbReference type="EMBL" id="BAABKG010000005">
    <property type="protein sequence ID" value="GAA5153812.1"/>
    <property type="molecule type" value="Genomic_DNA"/>
</dbReference>
<feature type="compositionally biased region" description="Basic and acidic residues" evidence="1">
    <location>
        <begin position="78"/>
        <end position="87"/>
    </location>
</feature>
<sequence>MSTSGTTFEEMSESITGFDEIAVQKHFDFNLWTQGESNPVLLLRAMVFVHLRRPAGGSLTDIEARQRVLDMPAGEVQRYFEESHESGVDEPDTESGKDVSSPGSDPGHGLSSAS</sequence>
<name>A0ABP9Q2Q3_9ACTN</name>
<gene>
    <name evidence="2" type="ORF">GCM10023340_36400</name>
</gene>
<dbReference type="RefSeq" id="WP_345461985.1">
    <property type="nucleotide sequence ID" value="NZ_BAABKG010000005.1"/>
</dbReference>
<evidence type="ECO:0000313" key="3">
    <source>
        <dbReference type="Proteomes" id="UP001500221"/>
    </source>
</evidence>
<proteinExistence type="predicted"/>
<evidence type="ECO:0000313" key="2">
    <source>
        <dbReference type="EMBL" id="GAA5153812.1"/>
    </source>
</evidence>
<organism evidence="2 3">
    <name type="scientific">Nocardioides marinquilinus</name>
    <dbReference type="NCBI Taxonomy" id="1210400"/>
    <lineage>
        <taxon>Bacteria</taxon>
        <taxon>Bacillati</taxon>
        <taxon>Actinomycetota</taxon>
        <taxon>Actinomycetes</taxon>
        <taxon>Propionibacteriales</taxon>
        <taxon>Nocardioidaceae</taxon>
        <taxon>Nocardioides</taxon>
    </lineage>
</organism>
<protein>
    <submittedName>
        <fullName evidence="2">Uncharacterized protein</fullName>
    </submittedName>
</protein>
<dbReference type="Proteomes" id="UP001500221">
    <property type="component" value="Unassembled WGS sequence"/>
</dbReference>
<evidence type="ECO:0000256" key="1">
    <source>
        <dbReference type="SAM" id="MobiDB-lite"/>
    </source>
</evidence>
<keyword evidence="3" id="KW-1185">Reference proteome</keyword>
<reference evidence="3" key="1">
    <citation type="journal article" date="2019" name="Int. J. Syst. Evol. Microbiol.">
        <title>The Global Catalogue of Microorganisms (GCM) 10K type strain sequencing project: providing services to taxonomists for standard genome sequencing and annotation.</title>
        <authorList>
            <consortium name="The Broad Institute Genomics Platform"/>
            <consortium name="The Broad Institute Genome Sequencing Center for Infectious Disease"/>
            <person name="Wu L."/>
            <person name="Ma J."/>
        </authorList>
    </citation>
    <scope>NUCLEOTIDE SEQUENCE [LARGE SCALE GENOMIC DNA]</scope>
    <source>
        <strain evidence="3">JCM 18459</strain>
    </source>
</reference>
<accession>A0ABP9Q2Q3</accession>